<accession>A0A2N0UZM3</accession>
<keyword evidence="9" id="KW-0004">4Fe-4S</keyword>
<comment type="function">
    <text evidence="9">Probably acts as a heme chaperone, transferring heme to an unknown acceptor. Binds one molecule of heme per monomer, possibly covalently. Binds 1 [4Fe-4S] cluster. The cluster is coordinated with 3 cysteines and an exchangeable S-adenosyl-L-methionine.</text>
</comment>
<dbReference type="SFLD" id="SFLDG01082">
    <property type="entry name" value="B12-binding_domain_containing"/>
    <property type="match status" value="1"/>
</dbReference>
<dbReference type="EMBL" id="NNSR01000026">
    <property type="protein sequence ID" value="PKD32424.1"/>
    <property type="molecule type" value="Genomic_DNA"/>
</dbReference>
<evidence type="ECO:0000259" key="10">
    <source>
        <dbReference type="PROSITE" id="PS51918"/>
    </source>
</evidence>
<dbReference type="PANTHER" id="PTHR13932">
    <property type="entry name" value="COPROPORPHYRINIGEN III OXIDASE"/>
    <property type="match status" value="1"/>
</dbReference>
<dbReference type="InterPro" id="IPR058240">
    <property type="entry name" value="rSAM_sf"/>
</dbReference>
<dbReference type="Proteomes" id="UP000233425">
    <property type="component" value="Unassembled WGS sequence"/>
</dbReference>
<dbReference type="SFLD" id="SFLDG01065">
    <property type="entry name" value="anaerobic_coproporphyrinogen-I"/>
    <property type="match status" value="1"/>
</dbReference>
<dbReference type="SUPFAM" id="SSF102114">
    <property type="entry name" value="Radical SAM enzymes"/>
    <property type="match status" value="1"/>
</dbReference>
<evidence type="ECO:0000256" key="6">
    <source>
        <dbReference type="ARBA" id="ARBA00023004"/>
    </source>
</evidence>
<evidence type="ECO:0000256" key="2">
    <source>
        <dbReference type="ARBA" id="ARBA00017228"/>
    </source>
</evidence>
<evidence type="ECO:0000256" key="9">
    <source>
        <dbReference type="RuleBase" id="RU364116"/>
    </source>
</evidence>
<dbReference type="InterPro" id="IPR004559">
    <property type="entry name" value="HemW-like"/>
</dbReference>
<dbReference type="InterPro" id="IPR010723">
    <property type="entry name" value="HemN_C"/>
</dbReference>
<feature type="domain" description="Radical SAM core" evidence="10">
    <location>
        <begin position="1"/>
        <end position="232"/>
    </location>
</feature>
<dbReference type="InterPro" id="IPR007197">
    <property type="entry name" value="rSAM"/>
</dbReference>
<evidence type="ECO:0000256" key="3">
    <source>
        <dbReference type="ARBA" id="ARBA00022617"/>
    </source>
</evidence>
<organism evidence="11 12">
    <name type="scientific">Ruminococcus bromii</name>
    <dbReference type="NCBI Taxonomy" id="40518"/>
    <lineage>
        <taxon>Bacteria</taxon>
        <taxon>Bacillati</taxon>
        <taxon>Bacillota</taxon>
        <taxon>Clostridia</taxon>
        <taxon>Eubacteriales</taxon>
        <taxon>Oscillospiraceae</taxon>
        <taxon>Ruminococcus</taxon>
    </lineage>
</organism>
<keyword evidence="12" id="KW-1185">Reference proteome</keyword>
<evidence type="ECO:0000256" key="5">
    <source>
        <dbReference type="ARBA" id="ARBA00022723"/>
    </source>
</evidence>
<dbReference type="GO" id="GO:0005737">
    <property type="term" value="C:cytoplasm"/>
    <property type="evidence" value="ECO:0007669"/>
    <property type="project" value="UniProtKB-SubCell"/>
</dbReference>
<evidence type="ECO:0000256" key="7">
    <source>
        <dbReference type="ARBA" id="ARBA00023014"/>
    </source>
</evidence>
<comment type="caution">
    <text evidence="11">The sequence shown here is derived from an EMBL/GenBank/DDBJ whole genome shotgun (WGS) entry which is preliminary data.</text>
</comment>
<dbReference type="SMART" id="SM00729">
    <property type="entry name" value="Elp3"/>
    <property type="match status" value="1"/>
</dbReference>
<name>A0A2N0UZM3_9FIRM</name>
<dbReference type="GO" id="GO:0046872">
    <property type="term" value="F:metal ion binding"/>
    <property type="evidence" value="ECO:0007669"/>
    <property type="project" value="UniProtKB-UniRule"/>
</dbReference>
<dbReference type="NCBIfam" id="TIGR00539">
    <property type="entry name" value="hemN_rel"/>
    <property type="match status" value="1"/>
</dbReference>
<dbReference type="InterPro" id="IPR034505">
    <property type="entry name" value="Coproporphyrinogen-III_oxidase"/>
</dbReference>
<keyword evidence="11" id="KW-0560">Oxidoreductase</keyword>
<dbReference type="Pfam" id="PF06969">
    <property type="entry name" value="HemN_C"/>
    <property type="match status" value="1"/>
</dbReference>
<gene>
    <name evidence="11" type="primary">hemN_1</name>
    <name evidence="11" type="ORF">RBATCC27255_00373</name>
</gene>
<reference evidence="11" key="1">
    <citation type="journal article" date="2018" name="Environ. Microbiol.">
        <title>Sporulation capability and amylosome conservation among diverse human colonic and rumen isolates of the keystone starch-degrader Ruminococcus bromii.</title>
        <authorList>
            <person name="Mukhopadhya I."/>
            <person name="Morais S."/>
            <person name="Laverde-Gomez J."/>
            <person name="Sheridan P.O."/>
            <person name="Walker A.W."/>
            <person name="Kelly W."/>
            <person name="Klieve A.V."/>
            <person name="Ouwerkerk D."/>
            <person name="Duncan S.H."/>
            <person name="Louis P."/>
            <person name="Koropatkin N."/>
            <person name="Cockburn D."/>
            <person name="Kibler R."/>
            <person name="Cooper P.J."/>
            <person name="Sandoval C."/>
            <person name="Crost E."/>
            <person name="Juge N."/>
            <person name="Bayer E.A."/>
            <person name="Flint H.J."/>
        </authorList>
    </citation>
    <scope>NUCLEOTIDE SEQUENCE [LARGE SCALE GENOMIC DNA]</scope>
    <source>
        <strain evidence="11">ATCC 27255</strain>
    </source>
</reference>
<evidence type="ECO:0000313" key="12">
    <source>
        <dbReference type="Proteomes" id="UP000233425"/>
    </source>
</evidence>
<sequence>MSNSIGLYIHIPFCKHKCPYCDFFSGNADENAFDNYVIELKDKIKYWSEKAKRDVATVYFGGGTPSVLGADRLCDILDFIKFNFNIQNNAEITVEVNPDSAKTIDFEKMYACGFNRISMGMQTAVEDELRLLGRIHSIDDAKTSVERAKSAGFNNISLDLMMGIPNQTIESLEKSISFCADCKVTHISSYILKIEENTPFYKVQNKLKLADDDMQAEMYLRAVEMLDSLGYKQYEISNFAKQGYESRHNTNYWRCGEYIGIGPSAHSFFEGKRFFYSRSMDDFNNNKLSFEGTGGDEEEFIMLSLRLKSGLNYSEFEEKFGYTLPSYIIKKAKEYEKYGYTNVTDKSISFTPKGFLVSNSIISELI</sequence>
<dbReference type="RefSeq" id="WP_169923203.1">
    <property type="nucleotide sequence ID" value="NZ_CABMMZ010000026.1"/>
</dbReference>
<evidence type="ECO:0000256" key="1">
    <source>
        <dbReference type="ARBA" id="ARBA00006100"/>
    </source>
</evidence>
<evidence type="ECO:0000313" key="11">
    <source>
        <dbReference type="EMBL" id="PKD32424.1"/>
    </source>
</evidence>
<evidence type="ECO:0000256" key="8">
    <source>
        <dbReference type="ARBA" id="ARBA00023186"/>
    </source>
</evidence>
<dbReference type="AlphaFoldDB" id="A0A2N0UZM3"/>
<dbReference type="SFLD" id="SFLDF00288">
    <property type="entry name" value="HemN-like__clustered_with_nucl"/>
    <property type="match status" value="1"/>
</dbReference>
<dbReference type="InterPro" id="IPR006638">
    <property type="entry name" value="Elp3/MiaA/NifB-like_rSAM"/>
</dbReference>
<proteinExistence type="inferred from homology"/>
<dbReference type="CDD" id="cd01335">
    <property type="entry name" value="Radical_SAM"/>
    <property type="match status" value="1"/>
</dbReference>
<dbReference type="PROSITE" id="PS51918">
    <property type="entry name" value="RADICAL_SAM"/>
    <property type="match status" value="1"/>
</dbReference>
<keyword evidence="6 9" id="KW-0408">Iron</keyword>
<dbReference type="Pfam" id="PF04055">
    <property type="entry name" value="Radical_SAM"/>
    <property type="match status" value="1"/>
</dbReference>
<keyword evidence="7 9" id="KW-0411">Iron-sulfur</keyword>
<evidence type="ECO:0000256" key="4">
    <source>
        <dbReference type="ARBA" id="ARBA00022691"/>
    </source>
</evidence>
<comment type="subcellular location">
    <subcellularLocation>
        <location evidence="9">Cytoplasm</location>
    </subcellularLocation>
</comment>
<dbReference type="GO" id="GO:0051539">
    <property type="term" value="F:4 iron, 4 sulfur cluster binding"/>
    <property type="evidence" value="ECO:0007669"/>
    <property type="project" value="UniProtKB-UniRule"/>
</dbReference>
<dbReference type="GO" id="GO:0004109">
    <property type="term" value="F:coproporphyrinogen oxidase activity"/>
    <property type="evidence" value="ECO:0007669"/>
    <property type="project" value="InterPro"/>
</dbReference>
<protein>
    <recommendedName>
        <fullName evidence="2 9">Heme chaperone HemW</fullName>
    </recommendedName>
</protein>
<dbReference type="SFLD" id="SFLDS00029">
    <property type="entry name" value="Radical_SAM"/>
    <property type="match status" value="1"/>
</dbReference>
<dbReference type="InterPro" id="IPR013785">
    <property type="entry name" value="Aldolase_TIM"/>
</dbReference>
<keyword evidence="8 9" id="KW-0143">Chaperone</keyword>
<comment type="similarity">
    <text evidence="1">Belongs to the anaerobic coproporphyrinogen-III oxidase family. HemW subfamily.</text>
</comment>
<keyword evidence="3 9" id="KW-0349">Heme</keyword>
<dbReference type="Gene3D" id="3.20.20.70">
    <property type="entry name" value="Aldolase class I"/>
    <property type="match status" value="1"/>
</dbReference>
<dbReference type="GO" id="GO:0006779">
    <property type="term" value="P:porphyrin-containing compound biosynthetic process"/>
    <property type="evidence" value="ECO:0007669"/>
    <property type="project" value="InterPro"/>
</dbReference>
<keyword evidence="9" id="KW-0963">Cytoplasm</keyword>
<keyword evidence="4 9" id="KW-0949">S-adenosyl-L-methionine</keyword>
<dbReference type="SFLD" id="SFLDF00562">
    <property type="entry name" value="HemN-like__clustered_with_heat"/>
    <property type="match status" value="1"/>
</dbReference>
<keyword evidence="5 9" id="KW-0479">Metal-binding</keyword>
<dbReference type="PANTHER" id="PTHR13932:SF5">
    <property type="entry name" value="RADICAL S-ADENOSYL METHIONINE DOMAIN-CONTAINING PROTEIN 1, MITOCHONDRIAL"/>
    <property type="match status" value="1"/>
</dbReference>